<keyword evidence="4 11" id="KW-0808">Transferase</keyword>
<feature type="transmembrane region" description="Helical" evidence="12">
    <location>
        <begin position="311"/>
        <end position="330"/>
    </location>
</feature>
<feature type="transmembrane region" description="Helical" evidence="12">
    <location>
        <begin position="167"/>
        <end position="188"/>
    </location>
</feature>
<keyword evidence="6 12" id="KW-1133">Transmembrane helix</keyword>
<reference evidence="13" key="1">
    <citation type="submission" date="2023-02" db="EMBL/GenBank/DDBJ databases">
        <title>Identification and recombinant expression of a fungal hydrolase from Papiliotrema laurentii that hydrolyzes apple cutin and clears colloidal polyester polyurethane.</title>
        <authorList>
            <consortium name="DOE Joint Genome Institute"/>
            <person name="Roman V.A."/>
            <person name="Bojanowski C."/>
            <person name="Crable B.R."/>
            <person name="Wagner D.N."/>
            <person name="Hung C.S."/>
            <person name="Nadeau L.J."/>
            <person name="Schratz L."/>
            <person name="Haridas S."/>
            <person name="Pangilinan J."/>
            <person name="Lipzen A."/>
            <person name="Na H."/>
            <person name="Yan M."/>
            <person name="Ng V."/>
            <person name="Grigoriev I.V."/>
            <person name="Spatafora J.W."/>
            <person name="Barlow D."/>
            <person name="Biffinger J."/>
            <person name="Kelley-Loughnane N."/>
            <person name="Varaljay V.A."/>
            <person name="Crookes-Goodson W.J."/>
        </authorList>
    </citation>
    <scope>NUCLEOTIDE SEQUENCE</scope>
    <source>
        <strain evidence="13">5307AH</strain>
    </source>
</reference>
<evidence type="ECO:0000256" key="1">
    <source>
        <dbReference type="ARBA" id="ARBA00001946"/>
    </source>
</evidence>
<sequence>MRITKAQLAGVDKYKYSGVDKSVVSKHVLGPFWTWLVTCFPKTLAPNTITFLGLCFVFVNVGTLLAFDVTYTGRDLPQWVYLSWAFGLFAYQSMDAIDGKQARRTGMASALGEMFDHGCDAINTSLEVVLVAHALGLNRSWWTVASQAASLCNFYASTWEEYHTGTLYLSAFSGPVEGILMICVIYLITALHPLGQSFWRQPIVSIIPGDAVFNAAKWVDTTLGLKESVQLETLPINVAFMIFGAFGTVGNIINSYWNVLYARRKAGKPILTPLLGYLPFLAHTAILVLWLQGGVRGGVPLVHSARLLPFLGYWGMSFAYQVSQLILAHVTKSPFPFWNGMMVYSLFGALDANATWLFGVQPLVQTTDVAANVFICMSFFVALFNYIRFAREVIWQICEHTGIACFTVRHKDANGQWVDNVEKKNE</sequence>
<dbReference type="PROSITE" id="PS00379">
    <property type="entry name" value="CDP_ALCOHOL_P_TRANSF"/>
    <property type="match status" value="1"/>
</dbReference>
<dbReference type="FunFam" id="1.20.120.1760:FF:000012">
    <property type="entry name" value="sn-1,2-diacylglycerol cholinephosphotransferase"/>
    <property type="match status" value="1"/>
</dbReference>
<feature type="transmembrane region" description="Helical" evidence="12">
    <location>
        <begin position="49"/>
        <end position="67"/>
    </location>
</feature>
<dbReference type="Proteomes" id="UP001182556">
    <property type="component" value="Unassembled WGS sequence"/>
</dbReference>
<gene>
    <name evidence="13" type="ORF">DB88DRAFT_482321</name>
</gene>
<keyword evidence="14" id="KW-1185">Reference proteome</keyword>
<comment type="subcellular location">
    <subcellularLocation>
        <location evidence="2">Endomembrane system</location>
        <topology evidence="2">Multi-pass membrane protein</topology>
    </subcellularLocation>
</comment>
<dbReference type="GO" id="GO:0016020">
    <property type="term" value="C:membrane"/>
    <property type="evidence" value="ECO:0007669"/>
    <property type="project" value="InterPro"/>
</dbReference>
<evidence type="ECO:0000256" key="8">
    <source>
        <dbReference type="ARBA" id="ARBA00037890"/>
    </source>
</evidence>
<evidence type="ECO:0000256" key="11">
    <source>
        <dbReference type="RuleBase" id="RU003750"/>
    </source>
</evidence>
<feature type="transmembrane region" description="Helical" evidence="12">
    <location>
        <begin position="342"/>
        <end position="363"/>
    </location>
</feature>
<evidence type="ECO:0000256" key="3">
    <source>
        <dbReference type="ARBA" id="ARBA00010441"/>
    </source>
</evidence>
<name>A0AAD9FUP1_PAPLA</name>
<evidence type="ECO:0000256" key="7">
    <source>
        <dbReference type="ARBA" id="ARBA00023136"/>
    </source>
</evidence>
<dbReference type="InterPro" id="IPR048254">
    <property type="entry name" value="CDP_ALCOHOL_P_TRANSF_CS"/>
</dbReference>
<feature type="transmembrane region" description="Helical" evidence="12">
    <location>
        <begin position="234"/>
        <end position="253"/>
    </location>
</feature>
<accession>A0AAD9FUP1</accession>
<dbReference type="EC" id="2.7.8.2" evidence="9"/>
<comment type="cofactor">
    <cofactor evidence="1">
        <name>Mg(2+)</name>
        <dbReference type="ChEBI" id="CHEBI:18420"/>
    </cofactor>
</comment>
<dbReference type="PANTHER" id="PTHR10414:SF37">
    <property type="entry name" value="BB IN A BOXCAR, ISOFORM C"/>
    <property type="match status" value="1"/>
</dbReference>
<dbReference type="AlphaFoldDB" id="A0AAD9FUP1"/>
<keyword evidence="5 12" id="KW-0812">Transmembrane</keyword>
<evidence type="ECO:0000256" key="4">
    <source>
        <dbReference type="ARBA" id="ARBA00022679"/>
    </source>
</evidence>
<dbReference type="PANTHER" id="PTHR10414">
    <property type="entry name" value="ETHANOLAMINEPHOSPHOTRANSFERASE"/>
    <property type="match status" value="1"/>
</dbReference>
<dbReference type="Gene3D" id="1.20.120.1760">
    <property type="match status" value="1"/>
</dbReference>
<evidence type="ECO:0000256" key="6">
    <source>
        <dbReference type="ARBA" id="ARBA00022989"/>
    </source>
</evidence>
<dbReference type="InterPro" id="IPR014472">
    <property type="entry name" value="CHOPT"/>
</dbReference>
<feature type="transmembrane region" description="Helical" evidence="12">
    <location>
        <begin position="274"/>
        <end position="291"/>
    </location>
</feature>
<comment type="catalytic activity">
    <reaction evidence="10">
        <text>CDP-N,N-dimethylethanolamine + a 1,2-diacyl-sn-glycerol = a 1,2-diacyl-sn-glycero-3-phospho-N,N-dimethylethanolamine + CMP + H(+)</text>
        <dbReference type="Rhea" id="RHEA:33775"/>
        <dbReference type="ChEBI" id="CHEBI:15378"/>
        <dbReference type="ChEBI" id="CHEBI:17815"/>
        <dbReference type="ChEBI" id="CHEBI:60377"/>
        <dbReference type="ChEBI" id="CHEBI:64572"/>
        <dbReference type="ChEBI" id="CHEBI:65117"/>
    </reaction>
    <physiologicalReaction direction="left-to-right" evidence="10">
        <dbReference type="Rhea" id="RHEA:33776"/>
    </physiologicalReaction>
</comment>
<comment type="pathway">
    <text evidence="8">Phospholipid metabolism; phosphatidylcholine biosynthesis; phosphatidylcholine from phosphocholine: step 2/2.</text>
</comment>
<dbReference type="GO" id="GO:0004142">
    <property type="term" value="F:diacylglycerol cholinephosphotransferase activity"/>
    <property type="evidence" value="ECO:0007669"/>
    <property type="project" value="UniProtKB-EC"/>
</dbReference>
<evidence type="ECO:0000256" key="9">
    <source>
        <dbReference type="ARBA" id="ARBA00038987"/>
    </source>
</evidence>
<dbReference type="InterPro" id="IPR043130">
    <property type="entry name" value="CDP-OH_PTrfase_TM_dom"/>
</dbReference>
<dbReference type="InterPro" id="IPR000462">
    <property type="entry name" value="CDP-OH_P_trans"/>
</dbReference>
<dbReference type="EMBL" id="JAODAN010000002">
    <property type="protein sequence ID" value="KAK1926567.1"/>
    <property type="molecule type" value="Genomic_DNA"/>
</dbReference>
<proteinExistence type="inferred from homology"/>
<evidence type="ECO:0000256" key="12">
    <source>
        <dbReference type="SAM" id="Phobius"/>
    </source>
</evidence>
<organism evidence="13 14">
    <name type="scientific">Papiliotrema laurentii</name>
    <name type="common">Cryptococcus laurentii</name>
    <dbReference type="NCBI Taxonomy" id="5418"/>
    <lineage>
        <taxon>Eukaryota</taxon>
        <taxon>Fungi</taxon>
        <taxon>Dikarya</taxon>
        <taxon>Basidiomycota</taxon>
        <taxon>Agaricomycotina</taxon>
        <taxon>Tremellomycetes</taxon>
        <taxon>Tremellales</taxon>
        <taxon>Rhynchogastremaceae</taxon>
        <taxon>Papiliotrema</taxon>
    </lineage>
</organism>
<evidence type="ECO:0000256" key="5">
    <source>
        <dbReference type="ARBA" id="ARBA00022692"/>
    </source>
</evidence>
<evidence type="ECO:0000313" key="13">
    <source>
        <dbReference type="EMBL" id="KAK1926567.1"/>
    </source>
</evidence>
<dbReference type="Pfam" id="PF01066">
    <property type="entry name" value="CDP-OH_P_transf"/>
    <property type="match status" value="1"/>
</dbReference>
<comment type="similarity">
    <text evidence="3 11">Belongs to the CDP-alcohol phosphatidyltransferase class-I family.</text>
</comment>
<comment type="caution">
    <text evidence="13">The sequence shown here is derived from an EMBL/GenBank/DDBJ whole genome shotgun (WGS) entry which is preliminary data.</text>
</comment>
<evidence type="ECO:0000313" key="14">
    <source>
        <dbReference type="Proteomes" id="UP001182556"/>
    </source>
</evidence>
<keyword evidence="7 12" id="KW-0472">Membrane</keyword>
<dbReference type="PIRSF" id="PIRSF015665">
    <property type="entry name" value="CHOPT"/>
    <property type="match status" value="1"/>
</dbReference>
<evidence type="ECO:0000256" key="10">
    <source>
        <dbReference type="ARBA" id="ARBA00051857"/>
    </source>
</evidence>
<dbReference type="GO" id="GO:0012505">
    <property type="term" value="C:endomembrane system"/>
    <property type="evidence" value="ECO:0007669"/>
    <property type="project" value="UniProtKB-SubCell"/>
</dbReference>
<evidence type="ECO:0000256" key="2">
    <source>
        <dbReference type="ARBA" id="ARBA00004127"/>
    </source>
</evidence>
<feature type="transmembrane region" description="Helical" evidence="12">
    <location>
        <begin position="79"/>
        <end position="97"/>
    </location>
</feature>
<protein>
    <recommendedName>
        <fullName evidence="9">diacylglycerol cholinephosphotransferase</fullName>
        <ecNumber evidence="9">2.7.8.2</ecNumber>
    </recommendedName>
</protein>
<feature type="transmembrane region" description="Helical" evidence="12">
    <location>
        <begin position="369"/>
        <end position="387"/>
    </location>
</feature>